<reference evidence="1 2" key="1">
    <citation type="submission" date="2020-08" db="EMBL/GenBank/DDBJ databases">
        <authorList>
            <person name="Hejnol A."/>
        </authorList>
    </citation>
    <scope>NUCLEOTIDE SEQUENCE [LARGE SCALE GENOMIC DNA]</scope>
</reference>
<sequence length="470" mass="55284">MFSQLGQLLSSKLFKTRQREEKENKLAKLRKCNLSMTSEWYDSLLKSMSLIDLESLEYYPTFPKYISLINQTSHIPNSVQSFPNVSFVKKSVSFQRLKEKKSCPSRLQMMITHRRKDKSKICKKRFMNTKIWHVKHSKFSQQMLRIFQSYEINKKELMQDIDSCAKDIRLKGHWKDNIPDLILDEFCIDPRKIEDVLQRKLSSFVLARSLEIGKNFTKFSKFQSEVKNEILSILYSMNNKPRSIFTKKHCPLSKYTKCIIESSGDWRKYAKELIKLNNEKTENFLKNVIEIIQANGFIISEKMLGKLCSEVVSSVSLLIEFDCEGLSNRAIKSMNASSTQMIPSTELWSLLDSKSGCISKFFQNKLKRKNFLSYNKLTRGESRMKFLDISNSLKIVVRDEVRRKDKILRRLVLCYALVFNRNKFECYFKRCMTLDLKRQIVRLVCGSIFLNLSDDNVVRLLKKDLQHQAR</sequence>
<protein>
    <submittedName>
        <fullName evidence="1">DgyrCDS4362</fullName>
    </submittedName>
</protein>
<evidence type="ECO:0000313" key="2">
    <source>
        <dbReference type="Proteomes" id="UP000549394"/>
    </source>
</evidence>
<comment type="caution">
    <text evidence="1">The sequence shown here is derived from an EMBL/GenBank/DDBJ whole genome shotgun (WGS) entry which is preliminary data.</text>
</comment>
<dbReference type="AlphaFoldDB" id="A0A7I8VGT8"/>
<gene>
    <name evidence="1" type="ORF">DGYR_LOCUS4132</name>
</gene>
<name>A0A7I8VGT8_9ANNE</name>
<accession>A0A7I8VGT8</accession>
<proteinExistence type="predicted"/>
<dbReference type="Proteomes" id="UP000549394">
    <property type="component" value="Unassembled WGS sequence"/>
</dbReference>
<evidence type="ECO:0000313" key="1">
    <source>
        <dbReference type="EMBL" id="CAD5115383.1"/>
    </source>
</evidence>
<dbReference type="EMBL" id="CAJFCJ010000006">
    <property type="protein sequence ID" value="CAD5115383.1"/>
    <property type="molecule type" value="Genomic_DNA"/>
</dbReference>
<keyword evidence="2" id="KW-1185">Reference proteome</keyword>
<organism evidence="1 2">
    <name type="scientific">Dimorphilus gyrociliatus</name>
    <dbReference type="NCBI Taxonomy" id="2664684"/>
    <lineage>
        <taxon>Eukaryota</taxon>
        <taxon>Metazoa</taxon>
        <taxon>Spiralia</taxon>
        <taxon>Lophotrochozoa</taxon>
        <taxon>Annelida</taxon>
        <taxon>Polychaeta</taxon>
        <taxon>Polychaeta incertae sedis</taxon>
        <taxon>Dinophilidae</taxon>
        <taxon>Dimorphilus</taxon>
    </lineage>
</organism>